<proteinExistence type="predicted"/>
<feature type="domain" description="C2H2-type" evidence="6">
    <location>
        <begin position="57"/>
        <end position="84"/>
    </location>
</feature>
<keyword evidence="1" id="KW-0479">Metal-binding</keyword>
<keyword evidence="3 5" id="KW-0863">Zinc-finger</keyword>
<dbReference type="FunFam" id="3.30.160.60:FF:000100">
    <property type="entry name" value="Zinc finger 45-like"/>
    <property type="match status" value="1"/>
</dbReference>
<evidence type="ECO:0000256" key="1">
    <source>
        <dbReference type="ARBA" id="ARBA00022723"/>
    </source>
</evidence>
<evidence type="ECO:0000259" key="6">
    <source>
        <dbReference type="PROSITE" id="PS50157"/>
    </source>
</evidence>
<evidence type="ECO:0000256" key="5">
    <source>
        <dbReference type="PROSITE-ProRule" id="PRU00042"/>
    </source>
</evidence>
<dbReference type="AlphaFoldDB" id="A0A8D8VW40"/>
<evidence type="ECO:0000256" key="2">
    <source>
        <dbReference type="ARBA" id="ARBA00022737"/>
    </source>
</evidence>
<evidence type="ECO:0000256" key="3">
    <source>
        <dbReference type="ARBA" id="ARBA00022771"/>
    </source>
</evidence>
<dbReference type="InterPro" id="IPR013087">
    <property type="entry name" value="Znf_C2H2_type"/>
</dbReference>
<evidence type="ECO:0000313" key="7">
    <source>
        <dbReference type="EMBL" id="CAG6637873.1"/>
    </source>
</evidence>
<organism evidence="7">
    <name type="scientific">Cacopsylla melanoneura</name>
    <dbReference type="NCBI Taxonomy" id="428564"/>
    <lineage>
        <taxon>Eukaryota</taxon>
        <taxon>Metazoa</taxon>
        <taxon>Ecdysozoa</taxon>
        <taxon>Arthropoda</taxon>
        <taxon>Hexapoda</taxon>
        <taxon>Insecta</taxon>
        <taxon>Pterygota</taxon>
        <taxon>Neoptera</taxon>
        <taxon>Paraneoptera</taxon>
        <taxon>Hemiptera</taxon>
        <taxon>Sternorrhyncha</taxon>
        <taxon>Psylloidea</taxon>
        <taxon>Psyllidae</taxon>
        <taxon>Psyllinae</taxon>
        <taxon>Cacopsylla</taxon>
    </lineage>
</organism>
<keyword evidence="4" id="KW-0862">Zinc</keyword>
<dbReference type="EMBL" id="HBUF01100286">
    <property type="protein sequence ID" value="CAG6637875.1"/>
    <property type="molecule type" value="Transcribed_RNA"/>
</dbReference>
<dbReference type="EMBL" id="HBUF01100285">
    <property type="protein sequence ID" value="CAG6637873.1"/>
    <property type="molecule type" value="Transcribed_RNA"/>
</dbReference>
<protein>
    <recommendedName>
        <fullName evidence="6">C2H2-type domain-containing protein</fullName>
    </recommendedName>
</protein>
<dbReference type="PROSITE" id="PS50157">
    <property type="entry name" value="ZINC_FINGER_C2H2_2"/>
    <property type="match status" value="1"/>
</dbReference>
<dbReference type="Gene3D" id="3.30.160.60">
    <property type="entry name" value="Classic Zinc Finger"/>
    <property type="match status" value="1"/>
</dbReference>
<dbReference type="GO" id="GO:0008270">
    <property type="term" value="F:zinc ion binding"/>
    <property type="evidence" value="ECO:0007669"/>
    <property type="project" value="UniProtKB-KW"/>
</dbReference>
<accession>A0A8D8VW40</accession>
<evidence type="ECO:0000256" key="4">
    <source>
        <dbReference type="ARBA" id="ARBA00022833"/>
    </source>
</evidence>
<reference evidence="7" key="1">
    <citation type="submission" date="2021-05" db="EMBL/GenBank/DDBJ databases">
        <authorList>
            <person name="Alioto T."/>
            <person name="Alioto T."/>
            <person name="Gomez Garrido J."/>
        </authorList>
    </citation>
    <scope>NUCLEOTIDE SEQUENCE</scope>
</reference>
<keyword evidence="2" id="KW-0677">Repeat</keyword>
<dbReference type="InterPro" id="IPR036236">
    <property type="entry name" value="Znf_C2H2_sf"/>
</dbReference>
<dbReference type="SUPFAM" id="SSF57667">
    <property type="entry name" value="beta-beta-alpha zinc fingers"/>
    <property type="match status" value="1"/>
</dbReference>
<sequence>MSRKVQHKMLQRGVFQQVLIRERWLTFWSILSSLRNKAHYSGNLKHHIYTHVSIRPYVCKRCNKSFHQPSNLRTHLCIYEMMDPLPLAVILHEGDGLADLNFQLELDLPQESFTYPSSGFGQSHERNTAKKLCNQTPLSGSIEYDVICYCFNCNVGFTHKMDPSHYEYERSGRCPLCDQTLQRRVTPLQNNPEQPIRFKTDKEAVARKSRNQLPESCRVLDRSSRVSQECTRTRAPIRQ</sequence>
<name>A0A8D8VW40_9HEMI</name>